<dbReference type="EMBL" id="MN739646">
    <property type="protein sequence ID" value="QHT17836.1"/>
    <property type="molecule type" value="Genomic_DNA"/>
</dbReference>
<proteinExistence type="predicted"/>
<accession>A0A6C0DLM9</accession>
<dbReference type="Pfam" id="PF19060">
    <property type="entry name" value="DVNP"/>
    <property type="match status" value="1"/>
</dbReference>
<name>A0A6C0DLM9_9ZZZZ</name>
<dbReference type="InterPro" id="IPR043928">
    <property type="entry name" value="DNVP"/>
</dbReference>
<sequence>MYEVNGKTFAMAEGSRAMVWHRTAHHTAGGLTRKNLIKNKWGKIVSAKKHKTAKREKRLEKAGYFATKGKFGTVKKASRKTRKA</sequence>
<reference evidence="1" key="1">
    <citation type="journal article" date="2020" name="Nature">
        <title>Giant virus diversity and host interactions through global metagenomics.</title>
        <authorList>
            <person name="Schulz F."/>
            <person name="Roux S."/>
            <person name="Paez-Espino D."/>
            <person name="Jungbluth S."/>
            <person name="Walsh D.A."/>
            <person name="Denef V.J."/>
            <person name="McMahon K.D."/>
            <person name="Konstantinidis K.T."/>
            <person name="Eloe-Fadrosh E.A."/>
            <person name="Kyrpides N.C."/>
            <person name="Woyke T."/>
        </authorList>
    </citation>
    <scope>NUCLEOTIDE SEQUENCE</scope>
    <source>
        <strain evidence="1">GVMAG-M-3300023174-3</strain>
    </source>
</reference>
<dbReference type="GO" id="GO:0003677">
    <property type="term" value="F:DNA binding"/>
    <property type="evidence" value="ECO:0007669"/>
    <property type="project" value="InterPro"/>
</dbReference>
<dbReference type="GO" id="GO:0051276">
    <property type="term" value="P:chromosome organization"/>
    <property type="evidence" value="ECO:0007669"/>
    <property type="project" value="InterPro"/>
</dbReference>
<organism evidence="1">
    <name type="scientific">viral metagenome</name>
    <dbReference type="NCBI Taxonomy" id="1070528"/>
    <lineage>
        <taxon>unclassified sequences</taxon>
        <taxon>metagenomes</taxon>
        <taxon>organismal metagenomes</taxon>
    </lineage>
</organism>
<evidence type="ECO:0000313" key="1">
    <source>
        <dbReference type="EMBL" id="QHT17836.1"/>
    </source>
</evidence>
<dbReference type="AlphaFoldDB" id="A0A6C0DLM9"/>
<protein>
    <submittedName>
        <fullName evidence="1">Uncharacterized protein</fullName>
    </submittedName>
</protein>